<reference evidence="2" key="1">
    <citation type="submission" date="2012-08" db="EMBL/GenBank/DDBJ databases">
        <title>The Genome Sequence of Wuchereria bancrofti.</title>
        <authorList>
            <person name="Nutman T.B."/>
            <person name="Fink D.L."/>
            <person name="Russ C."/>
            <person name="Young S."/>
            <person name="Zeng Q."/>
            <person name="Koehrsen M."/>
            <person name="Alvarado L."/>
            <person name="Berlin A."/>
            <person name="Chapman S.B."/>
            <person name="Chen Z."/>
            <person name="Freedman E."/>
            <person name="Gellesch M."/>
            <person name="Goldberg J."/>
            <person name="Griggs A."/>
            <person name="Gujja S."/>
            <person name="Heilman E.R."/>
            <person name="Heiman D."/>
            <person name="Hepburn T."/>
            <person name="Howarth C."/>
            <person name="Jen D."/>
            <person name="Larson L."/>
            <person name="Lewis B."/>
            <person name="Mehta T."/>
            <person name="Park D."/>
            <person name="Pearson M."/>
            <person name="Roberts A."/>
            <person name="Saif S."/>
            <person name="Shea T."/>
            <person name="Shenoy N."/>
            <person name="Sisk P."/>
            <person name="Stolte C."/>
            <person name="Sykes S."/>
            <person name="Walk T."/>
            <person name="White J."/>
            <person name="Yandava C."/>
            <person name="Haas B."/>
            <person name="Henn M.R."/>
            <person name="Nusbaum C."/>
            <person name="Birren B."/>
        </authorList>
    </citation>
    <scope>NUCLEOTIDE SEQUENCE [LARGE SCALE GENOMIC DNA]</scope>
    <source>
        <strain evidence="2">NA</strain>
    </source>
</reference>
<accession>J9BEV4</accession>
<dbReference type="Proteomes" id="UP000004810">
    <property type="component" value="Unassembled WGS sequence"/>
</dbReference>
<organism evidence="1 2">
    <name type="scientific">Wuchereria bancrofti</name>
    <dbReference type="NCBI Taxonomy" id="6293"/>
    <lineage>
        <taxon>Eukaryota</taxon>
        <taxon>Metazoa</taxon>
        <taxon>Ecdysozoa</taxon>
        <taxon>Nematoda</taxon>
        <taxon>Chromadorea</taxon>
        <taxon>Rhabditida</taxon>
        <taxon>Spirurina</taxon>
        <taxon>Spiruromorpha</taxon>
        <taxon>Filarioidea</taxon>
        <taxon>Onchocercidae</taxon>
        <taxon>Wuchereria</taxon>
    </lineage>
</organism>
<name>J9BEV4_WUCBA</name>
<proteinExistence type="predicted"/>
<protein>
    <submittedName>
        <fullName evidence="1">Uncharacterized protein</fullName>
    </submittedName>
</protein>
<dbReference type="AlphaFoldDB" id="J9BEV4"/>
<gene>
    <name evidence="1" type="ORF">WUBG_03321</name>
</gene>
<comment type="caution">
    <text evidence="1">The sequence shown here is derived from an EMBL/GenBank/DDBJ whole genome shotgun (WGS) entry which is preliminary data.</text>
</comment>
<sequence length="102" mass="11386">MNQPATTAVPPLVDIVAPVYSTFQPPRSSPSWTPAAMANLSTPSRSSLFYCSPNLLSLWERQMGEVRWTAPYRRGASDHQIEDIRAERLRLEAASHTLSLTM</sequence>
<dbReference type="EMBL" id="ADBV01001003">
    <property type="protein sequence ID" value="EJW85770.1"/>
    <property type="molecule type" value="Genomic_DNA"/>
</dbReference>
<evidence type="ECO:0000313" key="1">
    <source>
        <dbReference type="EMBL" id="EJW85770.1"/>
    </source>
</evidence>
<evidence type="ECO:0000313" key="2">
    <source>
        <dbReference type="Proteomes" id="UP000004810"/>
    </source>
</evidence>